<protein>
    <submittedName>
        <fullName evidence="1">CG13367 truncation 1</fullName>
    </submittedName>
</protein>
<organism evidence="1">
    <name type="scientific">Drosophila melanogaster</name>
    <name type="common">Fruit fly</name>
    <dbReference type="NCBI Taxonomy" id="7227"/>
    <lineage>
        <taxon>Eukaryota</taxon>
        <taxon>Metazoa</taxon>
        <taxon>Ecdysozoa</taxon>
        <taxon>Arthropoda</taxon>
        <taxon>Hexapoda</taxon>
        <taxon>Insecta</taxon>
        <taxon>Pterygota</taxon>
        <taxon>Neoptera</taxon>
        <taxon>Endopterygota</taxon>
        <taxon>Diptera</taxon>
        <taxon>Brachycera</taxon>
        <taxon>Muscomorpha</taxon>
        <taxon>Ephydroidea</taxon>
        <taxon>Drosophilidae</taxon>
        <taxon>Drosophila</taxon>
        <taxon>Sophophora</taxon>
    </lineage>
</organism>
<dbReference type="ExpressionAtlas" id="Q8MZL1">
    <property type="expression patterns" value="baseline and differential"/>
</dbReference>
<dbReference type="EMBL" id="AY082967">
    <property type="protein sequence ID" value="AAL92713.1"/>
    <property type="molecule type" value="Genomic_DNA"/>
</dbReference>
<evidence type="ECO:0000313" key="1">
    <source>
        <dbReference type="EMBL" id="AAL92713.1"/>
    </source>
</evidence>
<dbReference type="OrthoDB" id="9994231at2759"/>
<sequence>MSTDADLNKCVSPMYQVSTAGDGLQAEAAGDLALASIVAAPSYSCEPQKDSTDMDVDMEIDNDLTTSERMPTVAERSTVNVLLPTKLIGKSNKTPLARN</sequence>
<dbReference type="VEuPathDB" id="VectorBase:FBgn0025634"/>
<name>Q8MZL1_DROME</name>
<accession>Q8MZL1</accession>
<reference evidence="1" key="1">
    <citation type="submission" date="2002-03" db="EMBL/GenBank/DDBJ databases">
        <title>Drosophila Roc1a encodes a RING-H2 protein with a unique function in processing the Hh signal transducer Ci by the SCF E3 ubiquitin ligase.</title>
        <authorList>
            <person name="Noureddine M.A."/>
            <person name="Donaldson T.D."/>
            <person name="Thacker S.A."/>
            <person name="Duronio R.J."/>
        </authorList>
    </citation>
    <scope>NUCLEOTIDE SEQUENCE</scope>
    <source>
        <strain evidence="1">DO46</strain>
    </source>
</reference>
<dbReference type="Bgee" id="FBgn0025634">
    <property type="expression patterns" value="Expressed in adult enteroendocrine precursor cell in adult midgut (Drosophila) and 57 other cell types or tissues"/>
</dbReference>
<dbReference type="AlphaFoldDB" id="Q8MZL1"/>
<proteinExistence type="predicted"/>